<gene>
    <name evidence="7" type="ORF">SAMN03080594_108128</name>
</gene>
<feature type="transmembrane region" description="Helical" evidence="6">
    <location>
        <begin position="188"/>
        <end position="209"/>
    </location>
</feature>
<feature type="transmembrane region" description="Helical" evidence="6">
    <location>
        <begin position="381"/>
        <end position="404"/>
    </location>
</feature>
<evidence type="ECO:0000313" key="8">
    <source>
        <dbReference type="Proteomes" id="UP000184406"/>
    </source>
</evidence>
<feature type="transmembrane region" description="Helical" evidence="6">
    <location>
        <begin position="81"/>
        <end position="97"/>
    </location>
</feature>
<dbReference type="EMBL" id="FQUX01000008">
    <property type="protein sequence ID" value="SHF86056.1"/>
    <property type="molecule type" value="Genomic_DNA"/>
</dbReference>
<dbReference type="Proteomes" id="UP000184406">
    <property type="component" value="Unassembled WGS sequence"/>
</dbReference>
<keyword evidence="3 6" id="KW-0812">Transmembrane</keyword>
<keyword evidence="8" id="KW-1185">Reference proteome</keyword>
<dbReference type="AlphaFoldDB" id="A0A1M5F3L7"/>
<dbReference type="SUPFAM" id="SSF103473">
    <property type="entry name" value="MFS general substrate transporter"/>
    <property type="match status" value="1"/>
</dbReference>
<feature type="transmembrane region" description="Helical" evidence="6">
    <location>
        <begin position="292"/>
        <end position="316"/>
    </location>
</feature>
<protein>
    <submittedName>
        <fullName evidence="7">Maltose/moltooligosaccharide transporter</fullName>
    </submittedName>
</protein>
<evidence type="ECO:0000313" key="7">
    <source>
        <dbReference type="EMBL" id="SHF86056.1"/>
    </source>
</evidence>
<feature type="transmembrane region" description="Helical" evidence="6">
    <location>
        <begin position="49"/>
        <end position="69"/>
    </location>
</feature>
<dbReference type="PANTHER" id="PTHR19432">
    <property type="entry name" value="SUGAR TRANSPORTER"/>
    <property type="match status" value="1"/>
</dbReference>
<feature type="transmembrane region" description="Helical" evidence="6">
    <location>
        <begin position="323"/>
        <end position="341"/>
    </location>
</feature>
<dbReference type="GO" id="GO:0022857">
    <property type="term" value="F:transmembrane transporter activity"/>
    <property type="evidence" value="ECO:0007669"/>
    <property type="project" value="InterPro"/>
</dbReference>
<feature type="transmembrane region" description="Helical" evidence="6">
    <location>
        <begin position="416"/>
        <end position="435"/>
    </location>
</feature>
<sequence>MLNKPKLSFWQIWNMNFGFLGIQFGFGLQQANMSPIYRYLGADEAQIPWLWLAGPLTGLLVQPIIGAMSDKTWTKLGRRRPYFLVGAIFASIALIFMPYSSTLWMAAGLLWILDASMNIAMEPFRAFIADKLPAEQRTLGFSVQSFFVGLGQFSANIMPWLLGFLGIITLGAYGEIAELENANGIPNFIKYSFVLGAMVMLGTVLWTIFTTDEYPPENMEEFKKDKGSVAKVFIEVKEAIVSMPKIMKQLWWVMFFVWYGLPLMWQYLSLAISRHVFGAASPEHPDFEKGAFYGGVSLAIFSVACFTISFAIPWVGKKLGHRLTHAVFLVIGAIGFIAMQIATTTTMFYICMFLVGVAWASIMAVPYVILSYSVPKERMGVYMGIFNMFIVVPQFISMATVPFFYDSLFLGDPRNALAFVGICFILGAISCFFISKDYASVQSN</sequence>
<feature type="transmembrane region" description="Helical" evidence="6">
    <location>
        <begin position="347"/>
        <end position="369"/>
    </location>
</feature>
<evidence type="ECO:0000256" key="5">
    <source>
        <dbReference type="ARBA" id="ARBA00023136"/>
    </source>
</evidence>
<evidence type="ECO:0000256" key="1">
    <source>
        <dbReference type="ARBA" id="ARBA00004141"/>
    </source>
</evidence>
<evidence type="ECO:0000256" key="2">
    <source>
        <dbReference type="ARBA" id="ARBA00022448"/>
    </source>
</evidence>
<keyword evidence="2" id="KW-0813">Transport</keyword>
<organism evidence="7 8">
    <name type="scientific">Arenibacter palladensis</name>
    <dbReference type="NCBI Taxonomy" id="237373"/>
    <lineage>
        <taxon>Bacteria</taxon>
        <taxon>Pseudomonadati</taxon>
        <taxon>Bacteroidota</taxon>
        <taxon>Flavobacteriia</taxon>
        <taxon>Flavobacteriales</taxon>
        <taxon>Flavobacteriaceae</taxon>
        <taxon>Arenibacter</taxon>
    </lineage>
</organism>
<evidence type="ECO:0000256" key="3">
    <source>
        <dbReference type="ARBA" id="ARBA00022692"/>
    </source>
</evidence>
<evidence type="ECO:0000256" key="6">
    <source>
        <dbReference type="SAM" id="Phobius"/>
    </source>
</evidence>
<keyword evidence="5 6" id="KW-0472">Membrane</keyword>
<dbReference type="InterPro" id="IPR011701">
    <property type="entry name" value="MFS"/>
</dbReference>
<comment type="subcellular location">
    <subcellularLocation>
        <location evidence="1">Membrane</location>
        <topology evidence="1">Multi-pass membrane protein</topology>
    </subcellularLocation>
</comment>
<proteinExistence type="predicted"/>
<dbReference type="OrthoDB" id="7584869at2"/>
<keyword evidence="4 6" id="KW-1133">Transmembrane helix</keyword>
<feature type="transmembrane region" description="Helical" evidence="6">
    <location>
        <begin position="250"/>
        <end position="272"/>
    </location>
</feature>
<feature type="transmembrane region" description="Helical" evidence="6">
    <location>
        <begin position="145"/>
        <end position="168"/>
    </location>
</feature>
<accession>A0A1M5F3L7</accession>
<dbReference type="InterPro" id="IPR036259">
    <property type="entry name" value="MFS_trans_sf"/>
</dbReference>
<name>A0A1M5F3L7_9FLAO</name>
<reference evidence="8" key="1">
    <citation type="submission" date="2016-11" db="EMBL/GenBank/DDBJ databases">
        <authorList>
            <person name="Varghese N."/>
            <person name="Submissions S."/>
        </authorList>
    </citation>
    <scope>NUCLEOTIDE SEQUENCE [LARGE SCALE GENOMIC DNA]</scope>
    <source>
        <strain evidence="8">DSM 17539</strain>
    </source>
</reference>
<dbReference type="Pfam" id="PF07690">
    <property type="entry name" value="MFS_1"/>
    <property type="match status" value="1"/>
</dbReference>
<feature type="transmembrane region" description="Helical" evidence="6">
    <location>
        <begin position="103"/>
        <end position="124"/>
    </location>
</feature>
<dbReference type="Gene3D" id="1.20.1250.20">
    <property type="entry name" value="MFS general substrate transporter like domains"/>
    <property type="match status" value="1"/>
</dbReference>
<evidence type="ECO:0000256" key="4">
    <source>
        <dbReference type="ARBA" id="ARBA00022989"/>
    </source>
</evidence>
<dbReference type="GO" id="GO:0016020">
    <property type="term" value="C:membrane"/>
    <property type="evidence" value="ECO:0007669"/>
    <property type="project" value="UniProtKB-SubCell"/>
</dbReference>
<dbReference type="PANTHER" id="PTHR19432:SF35">
    <property type="entry name" value="SOLUTE CARRIER FAMILY 45 MEMBER 3 ISOFORM X1"/>
    <property type="match status" value="1"/>
</dbReference>